<comment type="similarity">
    <text evidence="1">Belongs to the universal stress protein A family.</text>
</comment>
<dbReference type="PRINTS" id="PR01438">
    <property type="entry name" value="UNVRSLSTRESS"/>
</dbReference>
<dbReference type="AlphaFoldDB" id="A0A7V5P103"/>
<gene>
    <name evidence="3" type="ORF">ENJ96_08450</name>
</gene>
<comment type="caution">
    <text evidence="3">The sequence shown here is derived from an EMBL/GenBank/DDBJ whole genome shotgun (WGS) entry which is preliminary data.</text>
</comment>
<dbReference type="Pfam" id="PF00582">
    <property type="entry name" value="Usp"/>
    <property type="match status" value="2"/>
</dbReference>
<name>A0A7V5P103_9BACT</name>
<feature type="domain" description="UspA" evidence="2">
    <location>
        <begin position="157"/>
        <end position="282"/>
    </location>
</feature>
<dbReference type="Proteomes" id="UP000886101">
    <property type="component" value="Unassembled WGS sequence"/>
</dbReference>
<protein>
    <submittedName>
        <fullName evidence="3">Universal stress protein</fullName>
    </submittedName>
</protein>
<dbReference type="PANTHER" id="PTHR46268">
    <property type="entry name" value="STRESS RESPONSE PROTEIN NHAX"/>
    <property type="match status" value="1"/>
</dbReference>
<dbReference type="InterPro" id="IPR014729">
    <property type="entry name" value="Rossmann-like_a/b/a_fold"/>
</dbReference>
<dbReference type="EMBL" id="DROK01000254">
    <property type="protein sequence ID" value="HHI97870.1"/>
    <property type="molecule type" value="Genomic_DNA"/>
</dbReference>
<organism evidence="3">
    <name type="scientific">Thermodesulfatator atlanticus</name>
    <dbReference type="NCBI Taxonomy" id="501497"/>
    <lineage>
        <taxon>Bacteria</taxon>
        <taxon>Pseudomonadati</taxon>
        <taxon>Thermodesulfobacteriota</taxon>
        <taxon>Thermodesulfobacteria</taxon>
        <taxon>Thermodesulfobacteriales</taxon>
        <taxon>Thermodesulfatatoraceae</taxon>
        <taxon>Thermodesulfatator</taxon>
    </lineage>
</organism>
<dbReference type="InterPro" id="IPR006016">
    <property type="entry name" value="UspA"/>
</dbReference>
<dbReference type="CDD" id="cd00293">
    <property type="entry name" value="USP-like"/>
    <property type="match status" value="2"/>
</dbReference>
<proteinExistence type="inferred from homology"/>
<dbReference type="Gene3D" id="3.40.50.620">
    <property type="entry name" value="HUPs"/>
    <property type="match status" value="2"/>
</dbReference>
<evidence type="ECO:0000313" key="3">
    <source>
        <dbReference type="EMBL" id="HHI97870.1"/>
    </source>
</evidence>
<reference evidence="3" key="1">
    <citation type="journal article" date="2020" name="mSystems">
        <title>Genome- and Community-Level Interaction Insights into Carbon Utilization and Element Cycling Functions of Hydrothermarchaeota in Hydrothermal Sediment.</title>
        <authorList>
            <person name="Zhou Z."/>
            <person name="Liu Y."/>
            <person name="Xu W."/>
            <person name="Pan J."/>
            <person name="Luo Z.H."/>
            <person name="Li M."/>
        </authorList>
    </citation>
    <scope>NUCLEOTIDE SEQUENCE [LARGE SCALE GENOMIC DNA]</scope>
    <source>
        <strain evidence="3">HyVt-533</strain>
    </source>
</reference>
<evidence type="ECO:0000259" key="2">
    <source>
        <dbReference type="Pfam" id="PF00582"/>
    </source>
</evidence>
<dbReference type="SUPFAM" id="SSF52402">
    <property type="entry name" value="Adenine nucleotide alpha hydrolases-like"/>
    <property type="match status" value="2"/>
</dbReference>
<accession>A0A7V5P103</accession>
<evidence type="ECO:0000256" key="1">
    <source>
        <dbReference type="ARBA" id="ARBA00008791"/>
    </source>
</evidence>
<feature type="domain" description="UspA" evidence="2">
    <location>
        <begin position="13"/>
        <end position="148"/>
    </location>
</feature>
<sequence length="285" mass="31384">MVRTTHLMGELESILLATDASEQSKGAAQEAVFTALECQAKLYILYVRTYYPEIPESLSKALEEGIPEETKNFLEKVRDMVTKEGGEAEIIIRDHPEAWRAIVEEAEKLNTDLIITGKRGRTGLKKLFMGSVTEKVVGYAPCKVMVVPKGVKIHGETILVATDGSYYAKKAEKEALSMGKRCSTLKRILALSVAKREEDLPRASKILEAFRELAQEEKLPPRVKLETIEVVGNPANMIVKVAQDEGADLILMGEYGVSGLEKFIMGSTTEKVIGLSKNSAILVVK</sequence>
<dbReference type="PANTHER" id="PTHR46268:SF6">
    <property type="entry name" value="UNIVERSAL STRESS PROTEIN UP12"/>
    <property type="match status" value="1"/>
</dbReference>
<dbReference type="InterPro" id="IPR006015">
    <property type="entry name" value="Universal_stress_UspA"/>
</dbReference>